<dbReference type="PANTHER" id="PTHR30435:SF19">
    <property type="entry name" value="FLAGELLAR BASAL-BODY ROD PROTEIN FLGG"/>
    <property type="match status" value="1"/>
</dbReference>
<organism evidence="5">
    <name type="scientific">hydrothermal vent metagenome</name>
    <dbReference type="NCBI Taxonomy" id="652676"/>
    <lineage>
        <taxon>unclassified sequences</taxon>
        <taxon>metagenomes</taxon>
        <taxon>ecological metagenomes</taxon>
    </lineage>
</organism>
<accession>A0A3B0R6G8</accession>
<dbReference type="InterPro" id="IPR012836">
    <property type="entry name" value="FlgF"/>
</dbReference>
<dbReference type="NCBIfam" id="TIGR03506">
    <property type="entry name" value="FlgEFG_subfam"/>
    <property type="match status" value="1"/>
</dbReference>
<reference evidence="5" key="1">
    <citation type="submission" date="2018-06" db="EMBL/GenBank/DDBJ databases">
        <authorList>
            <person name="Zhirakovskaya E."/>
        </authorList>
    </citation>
    <scope>NUCLEOTIDE SEQUENCE</scope>
</reference>
<dbReference type="InterPro" id="IPR053967">
    <property type="entry name" value="LlgE_F_G-like_D1"/>
</dbReference>
<dbReference type="Pfam" id="PF06429">
    <property type="entry name" value="Flg_bbr_C"/>
    <property type="match status" value="1"/>
</dbReference>
<dbReference type="InterPro" id="IPR037925">
    <property type="entry name" value="FlgE/F/G-like"/>
</dbReference>
<feature type="domain" description="Flagellar basal-body/hook protein C-terminal" evidence="3">
    <location>
        <begin position="191"/>
        <end position="225"/>
    </location>
</feature>
<dbReference type="Pfam" id="PF22692">
    <property type="entry name" value="LlgE_F_G_D1"/>
    <property type="match status" value="1"/>
</dbReference>
<gene>
    <name evidence="5" type="ORF">MNBD_ALPHA08-1552</name>
</gene>
<keyword evidence="5" id="KW-0966">Cell projection</keyword>
<dbReference type="InterPro" id="IPR010930">
    <property type="entry name" value="Flg_bb/hook_C_dom"/>
</dbReference>
<sequence length="241" mass="25644">MKVSFPVILSSQMALEKRLDTVANNVANAQTVGFRAEGTRFEAVFSRVTGEQVVYSSVGKTQFSRQSGPMVKTGNMLDVAVQGDAWLALQSPKGTIYTRDGRMSILPTGELQSINGYSVLDVGGAPILLNAGDGPPTISRDGMITQAGKQVGAIGLFEIPVGANLTRVDNSGVISDRPAVAVIEFSTNGIAQGFVEQSNVNPMMELSRLIEISRAFESMNSMVEQLERTTIDTIKTLGPGS</sequence>
<dbReference type="PANTHER" id="PTHR30435">
    <property type="entry name" value="FLAGELLAR PROTEIN"/>
    <property type="match status" value="1"/>
</dbReference>
<dbReference type="NCBIfam" id="NF009282">
    <property type="entry name" value="PRK12642.1"/>
    <property type="match status" value="1"/>
</dbReference>
<dbReference type="NCBIfam" id="TIGR02490">
    <property type="entry name" value="flgF"/>
    <property type="match status" value="1"/>
</dbReference>
<feature type="domain" description="Flagellar basal body rod protein N-terminal" evidence="2">
    <location>
        <begin position="10"/>
        <end position="35"/>
    </location>
</feature>
<evidence type="ECO:0000313" key="5">
    <source>
        <dbReference type="EMBL" id="VAV89014.1"/>
    </source>
</evidence>
<dbReference type="GO" id="GO:0030694">
    <property type="term" value="C:bacterial-type flagellum basal body, rod"/>
    <property type="evidence" value="ECO:0007669"/>
    <property type="project" value="InterPro"/>
</dbReference>
<dbReference type="InterPro" id="IPR001444">
    <property type="entry name" value="Flag_bb_rod_N"/>
</dbReference>
<feature type="domain" description="Flagellar hook protein FlgE/F/G-like D1" evidence="4">
    <location>
        <begin position="80"/>
        <end position="145"/>
    </location>
</feature>
<evidence type="ECO:0000259" key="2">
    <source>
        <dbReference type="Pfam" id="PF00460"/>
    </source>
</evidence>
<keyword evidence="5" id="KW-0282">Flagellum</keyword>
<name>A0A3B0R6G8_9ZZZZ</name>
<dbReference type="EMBL" id="UOEC01000057">
    <property type="protein sequence ID" value="VAV89014.1"/>
    <property type="molecule type" value="Genomic_DNA"/>
</dbReference>
<dbReference type="Pfam" id="PF00460">
    <property type="entry name" value="Flg_bb_rod"/>
    <property type="match status" value="1"/>
</dbReference>
<keyword evidence="5" id="KW-0969">Cilium</keyword>
<dbReference type="SUPFAM" id="SSF117143">
    <property type="entry name" value="Flagellar hook protein flgE"/>
    <property type="match status" value="1"/>
</dbReference>
<evidence type="ECO:0000259" key="4">
    <source>
        <dbReference type="Pfam" id="PF22692"/>
    </source>
</evidence>
<evidence type="ECO:0000259" key="3">
    <source>
        <dbReference type="Pfam" id="PF06429"/>
    </source>
</evidence>
<dbReference type="InterPro" id="IPR020013">
    <property type="entry name" value="Flagellar_FlgE/F/G"/>
</dbReference>
<evidence type="ECO:0000256" key="1">
    <source>
        <dbReference type="ARBA" id="ARBA00009677"/>
    </source>
</evidence>
<comment type="similarity">
    <text evidence="1">Belongs to the flagella basal body rod proteins family.</text>
</comment>
<proteinExistence type="inferred from homology"/>
<dbReference type="GO" id="GO:0071978">
    <property type="term" value="P:bacterial-type flagellum-dependent swarming motility"/>
    <property type="evidence" value="ECO:0007669"/>
    <property type="project" value="TreeGrafter"/>
</dbReference>
<protein>
    <submittedName>
        <fullName evidence="5">Flagellar basal-body rod protein FlgF</fullName>
    </submittedName>
</protein>
<dbReference type="AlphaFoldDB" id="A0A3B0R6G8"/>